<organism evidence="2 3">
    <name type="scientific">Escherichia coli 97.0246</name>
    <dbReference type="NCBI Taxonomy" id="869670"/>
    <lineage>
        <taxon>Bacteria</taxon>
        <taxon>Pseudomonadati</taxon>
        <taxon>Pseudomonadota</taxon>
        <taxon>Gammaproteobacteria</taxon>
        <taxon>Enterobacterales</taxon>
        <taxon>Enterobacteriaceae</taxon>
        <taxon>Escherichia</taxon>
    </lineage>
</organism>
<reference evidence="2 3" key="1">
    <citation type="submission" date="2011-12" db="EMBL/GenBank/DDBJ databases">
        <authorList>
            <person name="Brinkac L."/>
            <person name="Radune D."/>
            <person name="Sanka R."/>
            <person name="Selengut J."/>
            <person name="DebRoy C."/>
            <person name="Feng P."/>
            <person name="Fratamico P.M."/>
            <person name="Kapur V."/>
            <person name="Kariyawasam S."/>
            <person name="Losada L."/>
            <person name="Nierman W.C."/>
            <person name="Nelson K."/>
        </authorList>
    </citation>
    <scope>NUCLEOTIDE SEQUENCE [LARGE SCALE GENOMIC DNA]</scope>
    <source>
        <strain evidence="2 3">97.0246</strain>
    </source>
</reference>
<dbReference type="Proteomes" id="UP000004454">
    <property type="component" value="Unassembled WGS sequence"/>
</dbReference>
<evidence type="ECO:0000313" key="3">
    <source>
        <dbReference type="Proteomes" id="UP000004454"/>
    </source>
</evidence>
<evidence type="ECO:0000313" key="2">
    <source>
        <dbReference type="EMBL" id="EIG93751.1"/>
    </source>
</evidence>
<sequence length="61" mass="6717">MNIPVKRSSMPGNRQPTNIATGKGRSKQRPKMLIKSINSPLLKGRKRSLPALSYVSAVISR</sequence>
<comment type="caution">
    <text evidence="2">The sequence shown here is derived from an EMBL/GenBank/DDBJ whole genome shotgun (WGS) entry which is preliminary data.</text>
</comment>
<accession>A0A8E0FP17</accession>
<name>A0A8E0FP17_ECOLX</name>
<dbReference type="EMBL" id="AEZJ02000016">
    <property type="protein sequence ID" value="EIG93751.1"/>
    <property type="molecule type" value="Genomic_DNA"/>
</dbReference>
<proteinExistence type="predicted"/>
<protein>
    <submittedName>
        <fullName evidence="2">Uncharacterized protein</fullName>
    </submittedName>
</protein>
<gene>
    <name evidence="2" type="ORF">EC970246_A0001</name>
</gene>
<feature type="compositionally biased region" description="Polar residues" evidence="1">
    <location>
        <begin position="10"/>
        <end position="20"/>
    </location>
</feature>
<evidence type="ECO:0000256" key="1">
    <source>
        <dbReference type="SAM" id="MobiDB-lite"/>
    </source>
</evidence>
<feature type="region of interest" description="Disordered" evidence="1">
    <location>
        <begin position="1"/>
        <end position="31"/>
    </location>
</feature>
<dbReference type="AlphaFoldDB" id="A0A8E0FP17"/>